<dbReference type="EMBL" id="CADCXU010028017">
    <property type="protein sequence ID" value="CAB0014527.1"/>
    <property type="molecule type" value="Genomic_DNA"/>
</dbReference>
<proteinExistence type="predicted"/>
<reference evidence="2 3" key="1">
    <citation type="submission" date="2020-02" db="EMBL/GenBank/DDBJ databases">
        <authorList>
            <person name="Ferguson B K."/>
        </authorList>
    </citation>
    <scope>NUCLEOTIDE SEQUENCE [LARGE SCALE GENOMIC DNA]</scope>
</reference>
<accession>A0A6H5HBL5</accession>
<dbReference type="EMBL" id="CADCXU010028015">
    <property type="protein sequence ID" value="CAB0014526.1"/>
    <property type="molecule type" value="Genomic_DNA"/>
</dbReference>
<sequence length="56" mass="6432">MHDQHRPIYGPKNARTAILITSTHNKKVPVRIHQRVNPDSEHHVASLLCHHVLRTA</sequence>
<gene>
    <name evidence="1" type="ORF">NTEN_LOCUS18952</name>
    <name evidence="2" type="ORF">NTEN_LOCUS18953</name>
</gene>
<feature type="non-terminal residue" evidence="2">
    <location>
        <position position="56"/>
    </location>
</feature>
<keyword evidence="3" id="KW-1185">Reference proteome</keyword>
<dbReference type="AlphaFoldDB" id="A0A6H5HBL5"/>
<organism evidence="2 3">
    <name type="scientific">Nesidiocoris tenuis</name>
    <dbReference type="NCBI Taxonomy" id="355587"/>
    <lineage>
        <taxon>Eukaryota</taxon>
        <taxon>Metazoa</taxon>
        <taxon>Ecdysozoa</taxon>
        <taxon>Arthropoda</taxon>
        <taxon>Hexapoda</taxon>
        <taxon>Insecta</taxon>
        <taxon>Pterygota</taxon>
        <taxon>Neoptera</taxon>
        <taxon>Paraneoptera</taxon>
        <taxon>Hemiptera</taxon>
        <taxon>Heteroptera</taxon>
        <taxon>Panheteroptera</taxon>
        <taxon>Cimicomorpha</taxon>
        <taxon>Miridae</taxon>
        <taxon>Dicyphina</taxon>
        <taxon>Nesidiocoris</taxon>
    </lineage>
</organism>
<dbReference type="Proteomes" id="UP000479000">
    <property type="component" value="Unassembled WGS sequence"/>
</dbReference>
<name>A0A6H5HBL5_9HEMI</name>
<evidence type="ECO:0000313" key="3">
    <source>
        <dbReference type="Proteomes" id="UP000479000"/>
    </source>
</evidence>
<evidence type="ECO:0000313" key="2">
    <source>
        <dbReference type="EMBL" id="CAB0014527.1"/>
    </source>
</evidence>
<evidence type="ECO:0000313" key="1">
    <source>
        <dbReference type="EMBL" id="CAB0014526.1"/>
    </source>
</evidence>
<protein>
    <submittedName>
        <fullName evidence="2">Uncharacterized protein</fullName>
    </submittedName>
</protein>